<dbReference type="Proteomes" id="UP000035932">
    <property type="component" value="Unassembled WGS sequence"/>
</dbReference>
<proteinExistence type="predicted"/>
<reference evidence="2 3" key="1">
    <citation type="submission" date="2015-06" db="EMBL/GenBank/DDBJ databases">
        <title>Recapitulation of the evolution of biosynthetic gene clusters reveals hidden chemical diversity on bacterial genomes.</title>
        <authorList>
            <person name="Cruz-Morales P."/>
            <person name="Martinez-Guerrero C."/>
            <person name="Morales-Escalante M.A."/>
            <person name="Yanez-Guerra L.A."/>
            <person name="Kopp J.F."/>
            <person name="Feldmann J."/>
            <person name="Ramos-Aboites H.E."/>
            <person name="Barona-Gomez F."/>
        </authorList>
    </citation>
    <scope>NUCLEOTIDE SEQUENCE [LARGE SCALE GENOMIC DNA]</scope>
    <source>
        <strain evidence="2 3">ATCC 31245</strain>
    </source>
</reference>
<evidence type="ECO:0000313" key="3">
    <source>
        <dbReference type="Proteomes" id="UP000035932"/>
    </source>
</evidence>
<comment type="caution">
    <text evidence="2">The sequence shown here is derived from an EMBL/GenBank/DDBJ whole genome shotgun (WGS) entry which is preliminary data.</text>
</comment>
<dbReference type="EMBL" id="LFML01000161">
    <property type="protein sequence ID" value="KMO93653.1"/>
    <property type="molecule type" value="Genomic_DNA"/>
</dbReference>
<sequence length="62" mass="7010">MKCSPVLRISAQLVEVAYRLYGEEPEVDSVRTMSTSTHSGHVLTRHRGNQEHERSKWEGDGA</sequence>
<evidence type="ECO:0000256" key="1">
    <source>
        <dbReference type="SAM" id="MobiDB-lite"/>
    </source>
</evidence>
<dbReference type="OrthoDB" id="9805859at2"/>
<evidence type="ECO:0000313" key="2">
    <source>
        <dbReference type="EMBL" id="KMO93653.1"/>
    </source>
</evidence>
<feature type="region of interest" description="Disordered" evidence="1">
    <location>
        <begin position="28"/>
        <end position="62"/>
    </location>
</feature>
<organism evidence="2 3">
    <name type="scientific">Streptomyces roseus</name>
    <dbReference type="NCBI Taxonomy" id="66430"/>
    <lineage>
        <taxon>Bacteria</taxon>
        <taxon>Bacillati</taxon>
        <taxon>Actinomycetota</taxon>
        <taxon>Actinomycetes</taxon>
        <taxon>Kitasatosporales</taxon>
        <taxon>Streptomycetaceae</taxon>
        <taxon>Streptomyces</taxon>
    </lineage>
</organism>
<accession>A0A0J6XG64</accession>
<feature type="compositionally biased region" description="Basic and acidic residues" evidence="1">
    <location>
        <begin position="48"/>
        <end position="62"/>
    </location>
</feature>
<name>A0A0J6XG64_9ACTN</name>
<dbReference type="PATRIC" id="fig|66430.4.peg.3477"/>
<keyword evidence="3" id="KW-1185">Reference proteome</keyword>
<gene>
    <name evidence="2" type="ORF">ACS04_33685</name>
</gene>
<dbReference type="RefSeq" id="WP_048480651.1">
    <property type="nucleotide sequence ID" value="NZ_JBIRUD010000010.1"/>
</dbReference>
<dbReference type="AlphaFoldDB" id="A0A0J6XG64"/>
<protein>
    <submittedName>
        <fullName evidence="2">Uncharacterized protein</fullName>
    </submittedName>
</protein>